<evidence type="ECO:0000259" key="4">
    <source>
        <dbReference type="PROSITE" id="PS51379"/>
    </source>
</evidence>
<dbReference type="GO" id="GO:0051536">
    <property type="term" value="F:iron-sulfur cluster binding"/>
    <property type="evidence" value="ECO:0007669"/>
    <property type="project" value="UniProtKB-KW"/>
</dbReference>
<dbReference type="InterPro" id="IPR017900">
    <property type="entry name" value="4Fe4S_Fe_S_CS"/>
</dbReference>
<dbReference type="KEGG" id="dau:Daud_1916"/>
<dbReference type="EMBL" id="CP000860">
    <property type="protein sequence ID" value="ACA60409.1"/>
    <property type="molecule type" value="Genomic_DNA"/>
</dbReference>
<name>B1I628_DESAP</name>
<dbReference type="SUPFAM" id="SSF54862">
    <property type="entry name" value="4Fe-4S ferredoxins"/>
    <property type="match status" value="1"/>
</dbReference>
<keyword evidence="2" id="KW-0408">Iron</keyword>
<evidence type="ECO:0000313" key="5">
    <source>
        <dbReference type="EMBL" id="ACA60409.1"/>
    </source>
</evidence>
<protein>
    <submittedName>
        <fullName evidence="5">4Fe-4S ferredoxin, iron-sulfur binding domain protein</fullName>
    </submittedName>
</protein>
<organism evidence="5 6">
    <name type="scientific">Desulforudis audaxviator (strain MP104C)</name>
    <dbReference type="NCBI Taxonomy" id="477974"/>
    <lineage>
        <taxon>Bacteria</taxon>
        <taxon>Bacillati</taxon>
        <taxon>Bacillota</taxon>
        <taxon>Clostridia</taxon>
        <taxon>Thermoanaerobacterales</taxon>
        <taxon>Candidatus Desulforudaceae</taxon>
        <taxon>Candidatus Desulforudis</taxon>
    </lineage>
</organism>
<evidence type="ECO:0000256" key="3">
    <source>
        <dbReference type="ARBA" id="ARBA00023014"/>
    </source>
</evidence>
<dbReference type="PANTHER" id="PTHR42827:SF1">
    <property type="entry name" value="IRON-SULFUR CLUSTER-BINDING PROTEIN"/>
    <property type="match status" value="1"/>
</dbReference>
<dbReference type="PANTHER" id="PTHR42827">
    <property type="entry name" value="IRON-SULFUR CLUSTER-BINDING PROTEIN-RELATED"/>
    <property type="match status" value="1"/>
</dbReference>
<dbReference type="Gene3D" id="3.30.70.20">
    <property type="match status" value="1"/>
</dbReference>
<feature type="domain" description="4Fe-4S ferredoxin-type" evidence="4">
    <location>
        <begin position="159"/>
        <end position="188"/>
    </location>
</feature>
<dbReference type="PROSITE" id="PS00198">
    <property type="entry name" value="4FE4S_FER_1"/>
    <property type="match status" value="1"/>
</dbReference>
<dbReference type="PROSITE" id="PS51379">
    <property type="entry name" value="4FE4S_FER_2"/>
    <property type="match status" value="1"/>
</dbReference>
<evidence type="ECO:0000256" key="2">
    <source>
        <dbReference type="ARBA" id="ARBA00023004"/>
    </source>
</evidence>
<reference evidence="5 6" key="2">
    <citation type="journal article" date="2008" name="Science">
        <title>Environmental genomics reveals a single-species ecosystem deep within Earth.</title>
        <authorList>
            <person name="Chivian D."/>
            <person name="Brodie E.L."/>
            <person name="Alm E.J."/>
            <person name="Culley D.E."/>
            <person name="Dehal P.S."/>
            <person name="Desantis T.Z."/>
            <person name="Gihring T.M."/>
            <person name="Lapidus A."/>
            <person name="Lin L.H."/>
            <person name="Lowry S.R."/>
            <person name="Moser D.P."/>
            <person name="Richardson P.M."/>
            <person name="Southam G."/>
            <person name="Wanger G."/>
            <person name="Pratt L.M."/>
            <person name="Andersen G.L."/>
            <person name="Hazen T.C."/>
            <person name="Brockman F.J."/>
            <person name="Arkin A.P."/>
            <person name="Onstott T.C."/>
        </authorList>
    </citation>
    <scope>NUCLEOTIDE SEQUENCE [LARGE SCALE GENOMIC DNA]</scope>
    <source>
        <strain evidence="5 6">MP104C</strain>
    </source>
</reference>
<keyword evidence="1" id="KW-0479">Metal-binding</keyword>
<evidence type="ECO:0000313" key="6">
    <source>
        <dbReference type="Proteomes" id="UP000008544"/>
    </source>
</evidence>
<dbReference type="HOGENOM" id="CLU_081793_1_0_9"/>
<keyword evidence="6" id="KW-1185">Reference proteome</keyword>
<reference evidence="6" key="1">
    <citation type="submission" date="2007-10" db="EMBL/GenBank/DDBJ databases">
        <title>Complete sequence of chromosome of Desulforudis audaxviator MP104C.</title>
        <authorList>
            <person name="Copeland A."/>
            <person name="Lucas S."/>
            <person name="Lapidus A."/>
            <person name="Barry K."/>
            <person name="Glavina del Rio T."/>
            <person name="Dalin E."/>
            <person name="Tice H."/>
            <person name="Bruce D."/>
            <person name="Pitluck S."/>
            <person name="Lowry S.R."/>
            <person name="Larimer F."/>
            <person name="Land M.L."/>
            <person name="Hauser L."/>
            <person name="Kyrpides N."/>
            <person name="Ivanova N.N."/>
            <person name="Richardson P."/>
        </authorList>
    </citation>
    <scope>NUCLEOTIDE SEQUENCE [LARGE SCALE GENOMIC DNA]</scope>
    <source>
        <strain evidence="6">MP104C</strain>
    </source>
</reference>
<accession>B1I628</accession>
<evidence type="ECO:0000256" key="1">
    <source>
        <dbReference type="ARBA" id="ARBA00022723"/>
    </source>
</evidence>
<keyword evidence="3" id="KW-0411">Iron-sulfur</keyword>
<dbReference type="InterPro" id="IPR017896">
    <property type="entry name" value="4Fe4S_Fe-S-bd"/>
</dbReference>
<dbReference type="eggNOG" id="COG1600">
    <property type="taxonomic scope" value="Bacteria"/>
</dbReference>
<proteinExistence type="predicted"/>
<dbReference type="GO" id="GO:0046872">
    <property type="term" value="F:metal ion binding"/>
    <property type="evidence" value="ECO:0007669"/>
    <property type="project" value="UniProtKB-KW"/>
</dbReference>
<gene>
    <name evidence="5" type="ordered locus">Daud_1916</name>
</gene>
<sequence length="236" mass="25041">MEGAMAHVTGLNVVHLRRRLETAGACLVGFADLTGLLPPGLQPYPRAVSIALRLPDEVAREIVAGPTPAYLRFYRRANEKLDELAGLAAQHLRRAGGRALVVPASVRASAEELRGLFPHKTAATRAGLGWIGKNALLITPAYGPRVRLVTVLTDLNLSAGSPFKASRCGRCTECVDACPTRALTGTAWKAGLPRGALLDTTRCREAVERAGRSPVLPVCGVCVGVCPQGHRDRNAT</sequence>
<dbReference type="Proteomes" id="UP000008544">
    <property type="component" value="Chromosome"/>
</dbReference>
<dbReference type="Pfam" id="PF13484">
    <property type="entry name" value="Fer4_16"/>
    <property type="match status" value="1"/>
</dbReference>
<dbReference type="AlphaFoldDB" id="B1I628"/>